<evidence type="ECO:0000313" key="2">
    <source>
        <dbReference type="Proteomes" id="UP000093355"/>
    </source>
</evidence>
<dbReference type="PANTHER" id="PTHR33734">
    <property type="entry name" value="LYSM DOMAIN-CONTAINING GPI-ANCHORED PROTEIN 2"/>
    <property type="match status" value="1"/>
</dbReference>
<dbReference type="STRING" id="904291.A7J15_09540"/>
<organism evidence="1 2">
    <name type="scientific">Microbacterium sediminis</name>
    <dbReference type="NCBI Taxonomy" id="904291"/>
    <lineage>
        <taxon>Bacteria</taxon>
        <taxon>Bacillati</taxon>
        <taxon>Actinomycetota</taxon>
        <taxon>Actinomycetes</taxon>
        <taxon>Micrococcales</taxon>
        <taxon>Microbacteriaceae</taxon>
        <taxon>Microbacterium</taxon>
    </lineage>
</organism>
<gene>
    <name evidence="1" type="ORF">A7J15_09540</name>
</gene>
<dbReference type="EMBL" id="LXMD01000027">
    <property type="protein sequence ID" value="OCG73169.1"/>
    <property type="molecule type" value="Genomic_DNA"/>
</dbReference>
<dbReference type="InterPro" id="IPR036779">
    <property type="entry name" value="LysM_dom_sf"/>
</dbReference>
<evidence type="ECO:0000313" key="1">
    <source>
        <dbReference type="EMBL" id="OCG73169.1"/>
    </source>
</evidence>
<dbReference type="OrthoDB" id="5171895at2"/>
<dbReference type="CDD" id="cd00118">
    <property type="entry name" value="LysM"/>
    <property type="match status" value="3"/>
</dbReference>
<dbReference type="GO" id="GO:0008932">
    <property type="term" value="F:lytic endotransglycosylase activity"/>
    <property type="evidence" value="ECO:0007669"/>
    <property type="project" value="TreeGrafter"/>
</dbReference>
<accession>A0A1B9N992</accession>
<dbReference type="PANTHER" id="PTHR33734:SF22">
    <property type="entry name" value="MEMBRANE-BOUND LYTIC MUREIN TRANSGLYCOSYLASE D"/>
    <property type="match status" value="1"/>
</dbReference>
<dbReference type="AlphaFoldDB" id="A0A1B9N992"/>
<dbReference type="PROSITE" id="PS51782">
    <property type="entry name" value="LYSM"/>
    <property type="match status" value="3"/>
</dbReference>
<dbReference type="Proteomes" id="UP000093355">
    <property type="component" value="Unassembled WGS sequence"/>
</dbReference>
<sequence length="372" mass="38028">MRESTRRSKSPSAMLATAPVAVIGSIASALCATPAHAAEDHTVQPGDTVTRIAIRNGLQTADVLSWNGLTPRATIYPGQKLRLAAPTAAPAAPTPASTSPGAVHTVAAGDTIWGISRQHGTTVEAILAANGLKASAVIYPGQKLKLGGAAPQAAPAAAAPAPAAAPAAAPQAAPATHEVKPGDTLWGIAHQHGKTVSELLKANGLGAGAIIYPGQKLKLSAPKPAPAATGANVQKWASLTAEQTANARLIIGVGREIGASDRAIATALATAMVESSLRNVAYGDRDSLGLFQQRPSYGWGTPEQILDPVRATKVFFGGATDPNGGTTRGLFDIAGWEKKSFGDAAQAVQISAFPERYGQWEKQSYAWLASLG</sequence>
<dbReference type="SUPFAM" id="SSF54106">
    <property type="entry name" value="LysM domain"/>
    <property type="match status" value="3"/>
</dbReference>
<name>A0A1B9N992_9MICO</name>
<dbReference type="Pfam" id="PF01476">
    <property type="entry name" value="LysM"/>
    <property type="match status" value="3"/>
</dbReference>
<proteinExistence type="predicted"/>
<protein>
    <submittedName>
        <fullName evidence="1">Uncharacterized protein</fullName>
    </submittedName>
</protein>
<comment type="caution">
    <text evidence="1">The sequence shown here is derived from an EMBL/GenBank/DDBJ whole genome shotgun (WGS) entry which is preliminary data.</text>
</comment>
<dbReference type="SMART" id="SM00257">
    <property type="entry name" value="LysM"/>
    <property type="match status" value="3"/>
</dbReference>
<dbReference type="Gene3D" id="3.10.350.10">
    <property type="entry name" value="LysM domain"/>
    <property type="match status" value="3"/>
</dbReference>
<dbReference type="InterPro" id="IPR018392">
    <property type="entry name" value="LysM"/>
</dbReference>
<reference evidence="1 2" key="1">
    <citation type="submission" date="2016-05" db="EMBL/GenBank/DDBJ databases">
        <authorList>
            <person name="Lavstsen T."/>
            <person name="Jespersen J.S."/>
        </authorList>
    </citation>
    <scope>NUCLEOTIDE SEQUENCE [LARGE SCALE GENOMIC DNA]</scope>
    <source>
        <strain evidence="1 2">YLB-01</strain>
    </source>
</reference>
<keyword evidence="2" id="KW-1185">Reference proteome</keyword>